<dbReference type="Proteomes" id="UP000325081">
    <property type="component" value="Unassembled WGS sequence"/>
</dbReference>
<evidence type="ECO:0000313" key="1">
    <source>
        <dbReference type="EMBL" id="GER27634.1"/>
    </source>
</evidence>
<dbReference type="EMBL" id="BKCP01002002">
    <property type="protein sequence ID" value="GER27634.1"/>
    <property type="molecule type" value="Genomic_DNA"/>
</dbReference>
<name>A0A5A7P4Z4_STRAF</name>
<sequence length="172" mass="19005">MEPGWVPLFITSTRERRPWLKGPSIWLTLAQTRGPLVGDATQWAQTGKEELAEAHAVESDQLAGVVVEEECGKLGGVVVEAGRVHGREQIVVDVVVAPKHEHRYGMGQVPCLHHRPQLTQRSLEIDHLLTERVAFIKDAGSCRSIVNSSEDSASPCAGVCKRRWRSNTQPRS</sequence>
<gene>
    <name evidence="1" type="ORF">STAS_03345</name>
</gene>
<organism evidence="1 2">
    <name type="scientific">Striga asiatica</name>
    <name type="common">Asiatic witchweed</name>
    <name type="synonym">Buchnera asiatica</name>
    <dbReference type="NCBI Taxonomy" id="4170"/>
    <lineage>
        <taxon>Eukaryota</taxon>
        <taxon>Viridiplantae</taxon>
        <taxon>Streptophyta</taxon>
        <taxon>Embryophyta</taxon>
        <taxon>Tracheophyta</taxon>
        <taxon>Spermatophyta</taxon>
        <taxon>Magnoliopsida</taxon>
        <taxon>eudicotyledons</taxon>
        <taxon>Gunneridae</taxon>
        <taxon>Pentapetalae</taxon>
        <taxon>asterids</taxon>
        <taxon>lamiids</taxon>
        <taxon>Lamiales</taxon>
        <taxon>Orobanchaceae</taxon>
        <taxon>Buchnereae</taxon>
        <taxon>Striga</taxon>
    </lineage>
</organism>
<keyword evidence="2" id="KW-1185">Reference proteome</keyword>
<dbReference type="AlphaFoldDB" id="A0A5A7P4Z4"/>
<proteinExistence type="predicted"/>
<accession>A0A5A7P4Z4</accession>
<evidence type="ECO:0000313" key="2">
    <source>
        <dbReference type="Proteomes" id="UP000325081"/>
    </source>
</evidence>
<comment type="caution">
    <text evidence="1">The sequence shown here is derived from an EMBL/GenBank/DDBJ whole genome shotgun (WGS) entry which is preliminary data.</text>
</comment>
<reference evidence="2" key="1">
    <citation type="journal article" date="2019" name="Curr. Biol.">
        <title>Genome Sequence of Striga asiatica Provides Insight into the Evolution of Plant Parasitism.</title>
        <authorList>
            <person name="Yoshida S."/>
            <person name="Kim S."/>
            <person name="Wafula E.K."/>
            <person name="Tanskanen J."/>
            <person name="Kim Y.M."/>
            <person name="Honaas L."/>
            <person name="Yang Z."/>
            <person name="Spallek T."/>
            <person name="Conn C.E."/>
            <person name="Ichihashi Y."/>
            <person name="Cheong K."/>
            <person name="Cui S."/>
            <person name="Der J.P."/>
            <person name="Gundlach H."/>
            <person name="Jiao Y."/>
            <person name="Hori C."/>
            <person name="Ishida J.K."/>
            <person name="Kasahara H."/>
            <person name="Kiba T."/>
            <person name="Kim M.S."/>
            <person name="Koo N."/>
            <person name="Laohavisit A."/>
            <person name="Lee Y.H."/>
            <person name="Lumba S."/>
            <person name="McCourt P."/>
            <person name="Mortimer J.C."/>
            <person name="Mutuku J.M."/>
            <person name="Nomura T."/>
            <person name="Sasaki-Sekimoto Y."/>
            <person name="Seto Y."/>
            <person name="Wang Y."/>
            <person name="Wakatake T."/>
            <person name="Sakakibara H."/>
            <person name="Demura T."/>
            <person name="Yamaguchi S."/>
            <person name="Yoneyama K."/>
            <person name="Manabe R.I."/>
            <person name="Nelson D.C."/>
            <person name="Schulman A.H."/>
            <person name="Timko M.P."/>
            <person name="dePamphilis C.W."/>
            <person name="Choi D."/>
            <person name="Shirasu K."/>
        </authorList>
    </citation>
    <scope>NUCLEOTIDE SEQUENCE [LARGE SCALE GENOMIC DNA]</scope>
    <source>
        <strain evidence="2">cv. UVA1</strain>
    </source>
</reference>
<protein>
    <submittedName>
        <fullName evidence="1">60 kDa chaperonin</fullName>
    </submittedName>
</protein>